<gene>
    <name evidence="3" type="ORF">KUF71_022289</name>
</gene>
<keyword evidence="4" id="KW-1185">Reference proteome</keyword>
<reference evidence="3" key="2">
    <citation type="journal article" date="2023" name="BMC Genomics">
        <title>Pest status, molecular evolution, and epigenetic factors derived from the genome assembly of Frankliniella fusca, a thysanopteran phytovirus vector.</title>
        <authorList>
            <person name="Catto M.A."/>
            <person name="Labadie P.E."/>
            <person name="Jacobson A.L."/>
            <person name="Kennedy G.G."/>
            <person name="Srinivasan R."/>
            <person name="Hunt B.G."/>
        </authorList>
    </citation>
    <scope>NUCLEOTIDE SEQUENCE</scope>
    <source>
        <strain evidence="3">PL_HMW_Pooled</strain>
    </source>
</reference>
<evidence type="ECO:0000313" key="4">
    <source>
        <dbReference type="Proteomes" id="UP001219518"/>
    </source>
</evidence>
<evidence type="ECO:0000256" key="2">
    <source>
        <dbReference type="SAM" id="SignalP"/>
    </source>
</evidence>
<evidence type="ECO:0000256" key="1">
    <source>
        <dbReference type="SAM" id="MobiDB-lite"/>
    </source>
</evidence>
<reference evidence="3" key="1">
    <citation type="submission" date="2021-07" db="EMBL/GenBank/DDBJ databases">
        <authorList>
            <person name="Catto M.A."/>
            <person name="Jacobson A."/>
            <person name="Kennedy G."/>
            <person name="Labadie P."/>
            <person name="Hunt B.G."/>
            <person name="Srinivasan R."/>
        </authorList>
    </citation>
    <scope>NUCLEOTIDE SEQUENCE</scope>
    <source>
        <strain evidence="3">PL_HMW_Pooled</strain>
        <tissue evidence="3">Head</tissue>
    </source>
</reference>
<accession>A0AAE1H0F9</accession>
<keyword evidence="2" id="KW-0732">Signal</keyword>
<dbReference type="AlphaFoldDB" id="A0AAE1H0F9"/>
<organism evidence="3 4">
    <name type="scientific">Frankliniella fusca</name>
    <dbReference type="NCBI Taxonomy" id="407009"/>
    <lineage>
        <taxon>Eukaryota</taxon>
        <taxon>Metazoa</taxon>
        <taxon>Ecdysozoa</taxon>
        <taxon>Arthropoda</taxon>
        <taxon>Hexapoda</taxon>
        <taxon>Insecta</taxon>
        <taxon>Pterygota</taxon>
        <taxon>Neoptera</taxon>
        <taxon>Paraneoptera</taxon>
        <taxon>Thysanoptera</taxon>
        <taxon>Terebrantia</taxon>
        <taxon>Thripoidea</taxon>
        <taxon>Thripidae</taxon>
        <taxon>Frankliniella</taxon>
    </lineage>
</organism>
<name>A0AAE1H0F9_9NEOP</name>
<evidence type="ECO:0000313" key="3">
    <source>
        <dbReference type="EMBL" id="KAK3912701.1"/>
    </source>
</evidence>
<feature type="signal peptide" evidence="2">
    <location>
        <begin position="1"/>
        <end position="18"/>
    </location>
</feature>
<feature type="region of interest" description="Disordered" evidence="1">
    <location>
        <begin position="200"/>
        <end position="237"/>
    </location>
</feature>
<dbReference type="Proteomes" id="UP001219518">
    <property type="component" value="Unassembled WGS sequence"/>
</dbReference>
<proteinExistence type="predicted"/>
<feature type="chain" id="PRO_5041961855" evidence="2">
    <location>
        <begin position="19"/>
        <end position="237"/>
    </location>
</feature>
<sequence>MFALIAFLVVYGLLECEAQRIHAVAGPFRIVPDHVEHCPSKLFEKKGEQAIWYFKNFRDRVNLDKWYYYGNYTTHFWFSDDMNIELAFASWSTRGGWKENAIIIKMKQICKAAKTYLPKQWKNVMYAILPNNASADCPFPPALYYLRNATADLGVARRVPAFYYGKWRLDAKIMDPEWDCVSCMRILMNIVPQTKYESSKLGVSGVSDGDDRRNTSNTNGDSIPVDVQNPPSLSIGR</sequence>
<protein>
    <submittedName>
        <fullName evidence="3">Queuine tRNA-ribosyltransferase</fullName>
    </submittedName>
</protein>
<dbReference type="EMBL" id="JAHWGI010000299">
    <property type="protein sequence ID" value="KAK3912701.1"/>
    <property type="molecule type" value="Genomic_DNA"/>
</dbReference>
<comment type="caution">
    <text evidence="3">The sequence shown here is derived from an EMBL/GenBank/DDBJ whole genome shotgun (WGS) entry which is preliminary data.</text>
</comment>